<dbReference type="RefSeq" id="WP_091822357.1">
    <property type="nucleotide sequence ID" value="NZ_FNRJ01000001.1"/>
</dbReference>
<accession>A0A1H3YBN1</accession>
<reference evidence="11" key="1">
    <citation type="submission" date="2016-10" db="EMBL/GenBank/DDBJ databases">
        <authorList>
            <person name="Varghese N."/>
            <person name="Submissions S."/>
        </authorList>
    </citation>
    <scope>NUCLEOTIDE SEQUENCE [LARGE SCALE GENOMIC DNA]</scope>
    <source>
        <strain evidence="11">DSM 11526</strain>
    </source>
</reference>
<dbReference type="FunFam" id="1.10.8.640:FF:000001">
    <property type="entry name" value="Cytochrome c-type biogenesis protein"/>
    <property type="match status" value="1"/>
</dbReference>
<dbReference type="EMBL" id="FNRJ01000001">
    <property type="protein sequence ID" value="SEA08990.1"/>
    <property type="molecule type" value="Genomic_DNA"/>
</dbReference>
<keyword evidence="11" id="KW-1185">Reference proteome</keyword>
<name>A0A1H3YBN1_9GAMM</name>
<keyword evidence="5" id="KW-0201">Cytochrome c-type biogenesis</keyword>
<dbReference type="Pfam" id="PF03918">
    <property type="entry name" value="CcmH"/>
    <property type="match status" value="1"/>
</dbReference>
<evidence type="ECO:0000256" key="6">
    <source>
        <dbReference type="ARBA" id="ARBA00023004"/>
    </source>
</evidence>
<evidence type="ECO:0000313" key="10">
    <source>
        <dbReference type="EMBL" id="SEA08990.1"/>
    </source>
</evidence>
<evidence type="ECO:0000256" key="1">
    <source>
        <dbReference type="ARBA" id="ARBA00010342"/>
    </source>
</evidence>
<dbReference type="OrthoDB" id="9804975at2"/>
<dbReference type="AlphaFoldDB" id="A0A1H3YBN1"/>
<keyword evidence="3 7" id="KW-0479">Metal-binding</keyword>
<keyword evidence="2 7" id="KW-0349">Heme</keyword>
<gene>
    <name evidence="10" type="ORF">SAMN02745729_101431</name>
</gene>
<dbReference type="PANTHER" id="PTHR47870:SF1">
    <property type="entry name" value="CYTOCHROME C-TYPE BIOGENESIS PROTEIN CCMH"/>
    <property type="match status" value="1"/>
</dbReference>
<dbReference type="GO" id="GO:0017004">
    <property type="term" value="P:cytochrome complex assembly"/>
    <property type="evidence" value="ECO:0007669"/>
    <property type="project" value="UniProtKB-KW"/>
</dbReference>
<evidence type="ECO:0000259" key="9">
    <source>
        <dbReference type="Pfam" id="PF03918"/>
    </source>
</evidence>
<feature type="transmembrane region" description="Helical" evidence="7">
    <location>
        <begin position="102"/>
        <end position="122"/>
    </location>
</feature>
<dbReference type="Gene3D" id="1.10.8.640">
    <property type="entry name" value="Cytochrome C biogenesis protein"/>
    <property type="match status" value="1"/>
</dbReference>
<dbReference type="CDD" id="cd16378">
    <property type="entry name" value="CcmH_N"/>
    <property type="match status" value="1"/>
</dbReference>
<evidence type="ECO:0000256" key="3">
    <source>
        <dbReference type="ARBA" id="ARBA00022723"/>
    </source>
</evidence>
<proteinExistence type="inferred from homology"/>
<evidence type="ECO:0000313" key="11">
    <source>
        <dbReference type="Proteomes" id="UP000242469"/>
    </source>
</evidence>
<feature type="domain" description="CcmH/CycL/Ccl2/NrfF N-terminal" evidence="9">
    <location>
        <begin position="7"/>
        <end position="144"/>
    </location>
</feature>
<feature type="chain" id="PRO_5017103408" description="Cytochrome c-type biogenesis protein" evidence="7">
    <location>
        <begin position="19"/>
        <end position="175"/>
    </location>
</feature>
<dbReference type="GO" id="GO:0046872">
    <property type="term" value="F:metal ion binding"/>
    <property type="evidence" value="ECO:0007669"/>
    <property type="project" value="UniProtKB-KW"/>
</dbReference>
<keyword evidence="4 7" id="KW-0732">Signal</keyword>
<dbReference type="STRING" id="1122198.SAMN02745729_101431"/>
<evidence type="ECO:0000256" key="2">
    <source>
        <dbReference type="ARBA" id="ARBA00022617"/>
    </source>
</evidence>
<feature type="compositionally biased region" description="Basic and acidic residues" evidence="8">
    <location>
        <begin position="162"/>
        <end position="175"/>
    </location>
</feature>
<comment type="function">
    <text evidence="7">Possible subunit of a heme lyase.</text>
</comment>
<comment type="similarity">
    <text evidence="1 7">Belongs to the CcmH/CycL/Ccl2/NrfF family.</text>
</comment>
<dbReference type="InterPro" id="IPR038297">
    <property type="entry name" value="CcmH/CycL/NrfF/Ccl2_sf"/>
</dbReference>
<dbReference type="InterPro" id="IPR005616">
    <property type="entry name" value="CcmH/CycL/Ccl2/NrfF_N"/>
</dbReference>
<keyword evidence="7" id="KW-0472">Membrane</keyword>
<dbReference type="InterPro" id="IPR051263">
    <property type="entry name" value="C-type_cytochrome_biogenesis"/>
</dbReference>
<protein>
    <recommendedName>
        <fullName evidence="7">Cytochrome c-type biogenesis protein</fullName>
    </recommendedName>
</protein>
<evidence type="ECO:0000256" key="5">
    <source>
        <dbReference type="ARBA" id="ARBA00022748"/>
    </source>
</evidence>
<feature type="signal peptide" evidence="7">
    <location>
        <begin position="1"/>
        <end position="18"/>
    </location>
</feature>
<dbReference type="Proteomes" id="UP000242469">
    <property type="component" value="Unassembled WGS sequence"/>
</dbReference>
<keyword evidence="7" id="KW-1133">Transmembrane helix</keyword>
<evidence type="ECO:0000256" key="4">
    <source>
        <dbReference type="ARBA" id="ARBA00022729"/>
    </source>
</evidence>
<dbReference type="PANTHER" id="PTHR47870">
    <property type="entry name" value="CYTOCHROME C-TYPE BIOGENESIS PROTEIN CCMH"/>
    <property type="match status" value="1"/>
</dbReference>
<organism evidence="10 11">
    <name type="scientific">Marinobacterium iners DSM 11526</name>
    <dbReference type="NCBI Taxonomy" id="1122198"/>
    <lineage>
        <taxon>Bacteria</taxon>
        <taxon>Pseudomonadati</taxon>
        <taxon>Pseudomonadota</taxon>
        <taxon>Gammaproteobacteria</taxon>
        <taxon>Oceanospirillales</taxon>
        <taxon>Oceanospirillaceae</taxon>
        <taxon>Marinobacterium</taxon>
    </lineage>
</organism>
<evidence type="ECO:0000256" key="8">
    <source>
        <dbReference type="SAM" id="MobiDB-lite"/>
    </source>
</evidence>
<feature type="compositionally biased region" description="Basic and acidic residues" evidence="8">
    <location>
        <begin position="137"/>
        <end position="150"/>
    </location>
</feature>
<keyword evidence="6 7" id="KW-0408">Iron</keyword>
<keyword evidence="7" id="KW-0812">Transmembrane</keyword>
<dbReference type="GO" id="GO:0005886">
    <property type="term" value="C:plasma membrane"/>
    <property type="evidence" value="ECO:0007669"/>
    <property type="project" value="TreeGrafter"/>
</dbReference>
<feature type="region of interest" description="Disordered" evidence="8">
    <location>
        <begin position="128"/>
        <end position="175"/>
    </location>
</feature>
<evidence type="ECO:0000256" key="7">
    <source>
        <dbReference type="RuleBase" id="RU364112"/>
    </source>
</evidence>
<sequence>MRVFFLTLLILLPGLSQATIDAYEFSDEQYEKRFHELTGELRCPKCQNQNIADSDAPLAADLRREVYRMLEQGEPNESIIDFMVTRYGEFVLYRPRVNEVTWLLWYGPFVLLGIGVLAVVMISRNRRQHVGSTSGEETGRTRQADGRTDEYAPEPGLDPEEVERLKKLLQRDSDK</sequence>